<accession>A0A553P8R4</accession>
<protein>
    <submittedName>
        <fullName evidence="3">Uncharacterized protein</fullName>
    </submittedName>
</protein>
<evidence type="ECO:0000313" key="3">
    <source>
        <dbReference type="EMBL" id="TRY74056.1"/>
    </source>
</evidence>
<evidence type="ECO:0000313" key="4">
    <source>
        <dbReference type="Proteomes" id="UP000318571"/>
    </source>
</evidence>
<name>A0A553P8R4_TIGCA</name>
<feature type="region of interest" description="Disordered" evidence="1">
    <location>
        <begin position="256"/>
        <end position="278"/>
    </location>
</feature>
<dbReference type="AlphaFoldDB" id="A0A553P8R4"/>
<keyword evidence="4" id="KW-1185">Reference proteome</keyword>
<proteinExistence type="predicted"/>
<evidence type="ECO:0000256" key="1">
    <source>
        <dbReference type="SAM" id="MobiDB-lite"/>
    </source>
</evidence>
<dbReference type="Proteomes" id="UP000318571">
    <property type="component" value="Chromosome 3"/>
</dbReference>
<comment type="caution">
    <text evidence="3">The sequence shown here is derived from an EMBL/GenBank/DDBJ whole genome shotgun (WGS) entry which is preliminary data.</text>
</comment>
<feature type="signal peptide" evidence="2">
    <location>
        <begin position="1"/>
        <end position="16"/>
    </location>
</feature>
<reference evidence="3 4" key="1">
    <citation type="journal article" date="2018" name="Nat. Ecol. Evol.">
        <title>Genomic signatures of mitonuclear coevolution across populations of Tigriopus californicus.</title>
        <authorList>
            <person name="Barreto F.S."/>
            <person name="Watson E.T."/>
            <person name="Lima T.G."/>
            <person name="Willett C.S."/>
            <person name="Edmands S."/>
            <person name="Li W."/>
            <person name="Burton R.S."/>
        </authorList>
    </citation>
    <scope>NUCLEOTIDE SEQUENCE [LARGE SCALE GENOMIC DNA]</scope>
    <source>
        <strain evidence="3 4">San Diego</strain>
    </source>
</reference>
<gene>
    <name evidence="3" type="ORF">TCAL_08746</name>
</gene>
<evidence type="ECO:0000256" key="2">
    <source>
        <dbReference type="SAM" id="SignalP"/>
    </source>
</evidence>
<sequence>MKVLILTSCLILSTYARPQYGGAPQKQKCRLVPTVEYIEEFNDICETKYEQVCDTKYKKECSPYEDEVCKPYQRRQCDNKRRQKCAQAYKDVPYSEEVCETYYEKECEKTWEENYGSKVWVDDLTKCQDVPKQKCEQVQKLRQAPYEKCDWEDYEDCYNVPDEKCEYVTKEKCDQVPYEDCQDQPRQECRKEHRKIPKQVQKKVCDGDEFDDVRGQNQQAGNGGYDAQTVSDAFSGAFASQADKDLAHKDVVVDIRTGGTDDSDKPTEEDNSDKIIFG</sequence>
<organism evidence="3 4">
    <name type="scientific">Tigriopus californicus</name>
    <name type="common">Marine copepod</name>
    <dbReference type="NCBI Taxonomy" id="6832"/>
    <lineage>
        <taxon>Eukaryota</taxon>
        <taxon>Metazoa</taxon>
        <taxon>Ecdysozoa</taxon>
        <taxon>Arthropoda</taxon>
        <taxon>Crustacea</taxon>
        <taxon>Multicrustacea</taxon>
        <taxon>Hexanauplia</taxon>
        <taxon>Copepoda</taxon>
        <taxon>Harpacticoida</taxon>
        <taxon>Harpacticidae</taxon>
        <taxon>Tigriopus</taxon>
    </lineage>
</organism>
<dbReference type="EMBL" id="VCGU01000007">
    <property type="protein sequence ID" value="TRY74056.1"/>
    <property type="molecule type" value="Genomic_DNA"/>
</dbReference>
<keyword evidence="2" id="KW-0732">Signal</keyword>
<feature type="chain" id="PRO_5022160146" evidence="2">
    <location>
        <begin position="17"/>
        <end position="278"/>
    </location>
</feature>
<dbReference type="OrthoDB" id="6379769at2759"/>